<evidence type="ECO:0000256" key="5">
    <source>
        <dbReference type="ARBA" id="ARBA00023002"/>
    </source>
</evidence>
<dbReference type="Pfam" id="PF02770">
    <property type="entry name" value="Acyl-CoA_dh_M"/>
    <property type="match status" value="1"/>
</dbReference>
<keyword evidence="5 6" id="KW-0560">Oxidoreductase</keyword>
<dbReference type="Proteomes" id="UP001600888">
    <property type="component" value="Unassembled WGS sequence"/>
</dbReference>
<evidence type="ECO:0000256" key="2">
    <source>
        <dbReference type="ARBA" id="ARBA00009347"/>
    </source>
</evidence>
<evidence type="ECO:0008006" key="12">
    <source>
        <dbReference type="Google" id="ProtNLM"/>
    </source>
</evidence>
<evidence type="ECO:0000256" key="4">
    <source>
        <dbReference type="ARBA" id="ARBA00022827"/>
    </source>
</evidence>
<evidence type="ECO:0000313" key="10">
    <source>
        <dbReference type="EMBL" id="KAL2285523.1"/>
    </source>
</evidence>
<dbReference type="Pfam" id="PF02771">
    <property type="entry name" value="Acyl-CoA_dh_N"/>
    <property type="match status" value="1"/>
</dbReference>
<organism evidence="10 11">
    <name type="scientific">Diaporthe vaccinii</name>
    <dbReference type="NCBI Taxonomy" id="105482"/>
    <lineage>
        <taxon>Eukaryota</taxon>
        <taxon>Fungi</taxon>
        <taxon>Dikarya</taxon>
        <taxon>Ascomycota</taxon>
        <taxon>Pezizomycotina</taxon>
        <taxon>Sordariomycetes</taxon>
        <taxon>Sordariomycetidae</taxon>
        <taxon>Diaporthales</taxon>
        <taxon>Diaporthaceae</taxon>
        <taxon>Diaporthe</taxon>
        <taxon>Diaporthe eres species complex</taxon>
    </lineage>
</organism>
<dbReference type="Gene3D" id="1.20.140.10">
    <property type="entry name" value="Butyryl-CoA Dehydrogenase, subunit A, domain 3"/>
    <property type="match status" value="1"/>
</dbReference>
<evidence type="ECO:0000259" key="7">
    <source>
        <dbReference type="Pfam" id="PF00441"/>
    </source>
</evidence>
<evidence type="ECO:0000313" key="11">
    <source>
        <dbReference type="Proteomes" id="UP001600888"/>
    </source>
</evidence>
<dbReference type="SUPFAM" id="SSF47203">
    <property type="entry name" value="Acyl-CoA dehydrogenase C-terminal domain-like"/>
    <property type="match status" value="1"/>
</dbReference>
<dbReference type="InterPro" id="IPR046373">
    <property type="entry name" value="Acyl-CoA_Oxase/DH_mid-dom_sf"/>
</dbReference>
<evidence type="ECO:0000256" key="1">
    <source>
        <dbReference type="ARBA" id="ARBA00001974"/>
    </source>
</evidence>
<dbReference type="InterPro" id="IPR006091">
    <property type="entry name" value="Acyl-CoA_Oxase/DH_mid-dom"/>
</dbReference>
<dbReference type="SUPFAM" id="SSF56645">
    <property type="entry name" value="Acyl-CoA dehydrogenase NM domain-like"/>
    <property type="match status" value="1"/>
</dbReference>
<dbReference type="EMBL" id="JBAWTH010000030">
    <property type="protein sequence ID" value="KAL2285523.1"/>
    <property type="molecule type" value="Genomic_DNA"/>
</dbReference>
<evidence type="ECO:0000259" key="8">
    <source>
        <dbReference type="Pfam" id="PF02770"/>
    </source>
</evidence>
<comment type="cofactor">
    <cofactor evidence="1 6">
        <name>FAD</name>
        <dbReference type="ChEBI" id="CHEBI:57692"/>
    </cofactor>
</comment>
<dbReference type="CDD" id="cd00567">
    <property type="entry name" value="ACAD"/>
    <property type="match status" value="1"/>
</dbReference>
<dbReference type="Pfam" id="PF00441">
    <property type="entry name" value="Acyl-CoA_dh_1"/>
    <property type="match status" value="1"/>
</dbReference>
<keyword evidence="4 6" id="KW-0274">FAD</keyword>
<dbReference type="PANTHER" id="PTHR48083">
    <property type="entry name" value="MEDIUM-CHAIN SPECIFIC ACYL-COA DEHYDROGENASE, MITOCHONDRIAL-RELATED"/>
    <property type="match status" value="1"/>
</dbReference>
<dbReference type="InterPro" id="IPR009075">
    <property type="entry name" value="AcylCo_DH/oxidase_C"/>
</dbReference>
<evidence type="ECO:0000256" key="3">
    <source>
        <dbReference type="ARBA" id="ARBA00022630"/>
    </source>
</evidence>
<dbReference type="InterPro" id="IPR036250">
    <property type="entry name" value="AcylCo_DH-like_C"/>
</dbReference>
<dbReference type="Gene3D" id="2.40.110.10">
    <property type="entry name" value="Butyryl-CoA Dehydrogenase, subunit A, domain 2"/>
    <property type="match status" value="1"/>
</dbReference>
<dbReference type="InterPro" id="IPR013786">
    <property type="entry name" value="AcylCoA_DH/ox_N"/>
</dbReference>
<gene>
    <name evidence="10" type="ORF">FJTKL_08173</name>
</gene>
<evidence type="ECO:0000256" key="6">
    <source>
        <dbReference type="RuleBase" id="RU362125"/>
    </source>
</evidence>
<dbReference type="InterPro" id="IPR009100">
    <property type="entry name" value="AcylCoA_DH/oxidase_NM_dom_sf"/>
</dbReference>
<dbReference type="PANTHER" id="PTHR48083:SF17">
    <property type="entry name" value="ACYL-COA DEHYDROGENASE (AFU_ORTHOLOGUE AFUA_2G16630)-RELATED"/>
    <property type="match status" value="1"/>
</dbReference>
<keyword evidence="3 6" id="KW-0285">Flavoprotein</keyword>
<protein>
    <recommendedName>
        <fullName evidence="12">Acyl-CoA dehydrogenase</fullName>
    </recommendedName>
</protein>
<proteinExistence type="inferred from homology"/>
<feature type="domain" description="Acyl-CoA oxidase/dehydrogenase middle" evidence="8">
    <location>
        <begin position="157"/>
        <end position="250"/>
    </location>
</feature>
<feature type="domain" description="Acyl-CoA dehydrogenase/oxidase C-terminal" evidence="7">
    <location>
        <begin position="262"/>
        <end position="416"/>
    </location>
</feature>
<reference evidence="10 11" key="1">
    <citation type="submission" date="2024-03" db="EMBL/GenBank/DDBJ databases">
        <title>A high-quality draft genome sequence of Diaporthe vaccinii, a causative agent of upright dieback and viscid rot disease in cranberry plants.</title>
        <authorList>
            <person name="Sarrasin M."/>
            <person name="Lang B.F."/>
            <person name="Burger G."/>
        </authorList>
    </citation>
    <scope>NUCLEOTIDE SEQUENCE [LARGE SCALE GENOMIC DNA]</scope>
    <source>
        <strain evidence="10 11">IS7</strain>
    </source>
</reference>
<comment type="caution">
    <text evidence="10">The sequence shown here is derived from an EMBL/GenBank/DDBJ whole genome shotgun (WGS) entry which is preliminary data.</text>
</comment>
<keyword evidence="11" id="KW-1185">Reference proteome</keyword>
<dbReference type="Gene3D" id="1.10.540.10">
    <property type="entry name" value="Acyl-CoA dehydrogenase/oxidase, N-terminal domain"/>
    <property type="match status" value="1"/>
</dbReference>
<evidence type="ECO:0000259" key="9">
    <source>
        <dbReference type="Pfam" id="PF02771"/>
    </source>
</evidence>
<dbReference type="InterPro" id="IPR037069">
    <property type="entry name" value="AcylCoA_DH/ox_N_sf"/>
</dbReference>
<comment type="similarity">
    <text evidence="2 6">Belongs to the acyl-CoA dehydrogenase family.</text>
</comment>
<accession>A0ABR4ESV8</accession>
<name>A0ABR4ESV8_9PEZI</name>
<dbReference type="InterPro" id="IPR050741">
    <property type="entry name" value="Acyl-CoA_dehydrogenase"/>
</dbReference>
<sequence length="435" mass="47415">MDSFGSTTPFAEPLWYSRTDNPNYTDSHRRLRQAIRQYVDTELVPFVSEWEEKGAVPPNVLKRHSDLGYTAVSLDPSALGSHLPKETTLPGDVAPSEWDSFHDLIAMDEMARCGSLGTIWALGCGNSIGCPLVIKFGTEEQKSTWLPPVVRGEARFCLGCTEPQAGSDVAGIVTTAEQKGDVFVVNGTKQWVTNGMTANYCIAVVRTGGPGKDGVSVLVIPLYSKGVTRSEIRNSGVELSGCASLKFDNVEVPVGNIVGEVNRGFRLIMTSFNHERLWIATNCLRLARVCVEDAYQHATTRHTFGKPLIERQVIRLKFANIGMQVTSTYALIESIVQLWNRARLQGGDDATTPTGGLCALTKVNAARALELAVRESQQIMGALGYTRGGPGGRIERISRDMRVLVIGGGSDEILSEMCLMQESKDLQKIMASSRT</sequence>
<feature type="domain" description="Acyl-CoA dehydrogenase/oxidase N-terminal" evidence="9">
    <location>
        <begin position="25"/>
        <end position="153"/>
    </location>
</feature>